<dbReference type="OrthoDB" id="9803040at2"/>
<sequence>MDIQENIINKVAQSGLVSLDLSDLYPAGERYFYDIKDNLFHGLMLREKDFREFIKGHNWESYSGKHIAIGCSADAIVPTWAYMLLANKMAPFAKTVVFGDLKLLETILFERELSKMDMEKYRDQRVVVKGCGEIAVPDAAYIDITVKLSAVAKSIMYGEPCSTVPIFKRSGSIPDQVRNDTDQARNDMGQARNDSGSSPE</sequence>
<feature type="region of interest" description="Disordered" evidence="1">
    <location>
        <begin position="168"/>
        <end position="200"/>
    </location>
</feature>
<dbReference type="InterPro" id="IPR018914">
    <property type="entry name" value="DUF2480"/>
</dbReference>
<dbReference type="Proteomes" id="UP000199226">
    <property type="component" value="Unassembled WGS sequence"/>
</dbReference>
<evidence type="ECO:0000313" key="2">
    <source>
        <dbReference type="EMBL" id="SDN07271.1"/>
    </source>
</evidence>
<evidence type="ECO:0000256" key="1">
    <source>
        <dbReference type="SAM" id="MobiDB-lite"/>
    </source>
</evidence>
<dbReference type="Pfam" id="PF10652">
    <property type="entry name" value="DUF2480"/>
    <property type="match status" value="1"/>
</dbReference>
<dbReference type="EMBL" id="FNHH01000038">
    <property type="protein sequence ID" value="SDN07271.1"/>
    <property type="molecule type" value="Genomic_DNA"/>
</dbReference>
<name>A0A1G9YFM5_9SPHI</name>
<evidence type="ECO:0000313" key="3">
    <source>
        <dbReference type="Proteomes" id="UP000199226"/>
    </source>
</evidence>
<dbReference type="STRING" id="990371.SAMN05421813_13810"/>
<organism evidence="2 3">
    <name type="scientific">Daejeonella rubra</name>
    <dbReference type="NCBI Taxonomy" id="990371"/>
    <lineage>
        <taxon>Bacteria</taxon>
        <taxon>Pseudomonadati</taxon>
        <taxon>Bacteroidota</taxon>
        <taxon>Sphingobacteriia</taxon>
        <taxon>Sphingobacteriales</taxon>
        <taxon>Sphingobacteriaceae</taxon>
        <taxon>Daejeonella</taxon>
    </lineage>
</organism>
<proteinExistence type="predicted"/>
<reference evidence="3" key="1">
    <citation type="submission" date="2016-10" db="EMBL/GenBank/DDBJ databases">
        <authorList>
            <person name="Varghese N."/>
            <person name="Submissions S."/>
        </authorList>
    </citation>
    <scope>NUCLEOTIDE SEQUENCE [LARGE SCALE GENOMIC DNA]</scope>
    <source>
        <strain evidence="3">DSM 24536</strain>
    </source>
</reference>
<protein>
    <recommendedName>
        <fullName evidence="4">DUF2480 family protein</fullName>
    </recommendedName>
</protein>
<dbReference type="AlphaFoldDB" id="A0A1G9YFM5"/>
<evidence type="ECO:0008006" key="4">
    <source>
        <dbReference type="Google" id="ProtNLM"/>
    </source>
</evidence>
<gene>
    <name evidence="2" type="ORF">SAMN05421813_13810</name>
</gene>
<accession>A0A1G9YFM5</accession>
<keyword evidence="3" id="KW-1185">Reference proteome</keyword>